<dbReference type="Gene3D" id="3.50.50.60">
    <property type="entry name" value="FAD/NAD(P)-binding domain"/>
    <property type="match status" value="1"/>
</dbReference>
<dbReference type="EC" id="1.4.3.19" evidence="5"/>
<accession>A0A1S7LE51</accession>
<dbReference type="GO" id="GO:0009228">
    <property type="term" value="P:thiamine biosynthetic process"/>
    <property type="evidence" value="ECO:0007669"/>
    <property type="project" value="UniProtKB-KW"/>
</dbReference>
<evidence type="ECO:0000256" key="3">
    <source>
        <dbReference type="ARBA" id="ARBA00023002"/>
    </source>
</evidence>
<dbReference type="PANTHER" id="PTHR13847">
    <property type="entry name" value="SARCOSINE DEHYDROGENASE-RELATED"/>
    <property type="match status" value="1"/>
</dbReference>
<gene>
    <name evidence="5" type="ORF">MAGMO_0483</name>
</gene>
<dbReference type="PANTHER" id="PTHR13847:SF289">
    <property type="entry name" value="GLYCINE OXIDASE"/>
    <property type="match status" value="1"/>
</dbReference>
<comment type="pathway">
    <text evidence="1">Cofactor biosynthesis; thiamine diphosphate biosynthesis.</text>
</comment>
<dbReference type="InterPro" id="IPR036188">
    <property type="entry name" value="FAD/NAD-bd_sf"/>
</dbReference>
<dbReference type="GO" id="GO:0043799">
    <property type="term" value="F:glycine oxidase activity"/>
    <property type="evidence" value="ECO:0007669"/>
    <property type="project" value="UniProtKB-EC"/>
</dbReference>
<dbReference type="SUPFAM" id="SSF54373">
    <property type="entry name" value="FAD-linked reductases, C-terminal domain"/>
    <property type="match status" value="1"/>
</dbReference>
<dbReference type="Pfam" id="PF01266">
    <property type="entry name" value="DAO"/>
    <property type="match status" value="1"/>
</dbReference>
<name>A0A1S7LE51_MAGMO</name>
<evidence type="ECO:0000313" key="5">
    <source>
        <dbReference type="EMBL" id="CRH04693.1"/>
    </source>
</evidence>
<sequence length="363" mass="38998">MEHVVIIGAGVMGTATAFRLLQRGFQVTLLERALPGAESSAAAAGILGAQSEVSGTGPFLELCVASRGMFRGFVDDLEHLTGICCGYEDSGVLEVAMDPAEGRLAAGRAEWMMDRNLRVEILDRDEARKLEPGLSEHIIGANYYPDDHQVDPIQLSRALTAAVAKLGGRFLSGTRVVGIVSEGEHAIGVRTEQEVIHGDHIVLAGGAWSSLVQQMPPLRTKVKPMSGQMLQVEMRPPAMRHVVYGYKGYIVPRADGRILMGSTLEDRGFDKAVTIEGLNRISAMALNMVPLLAQARLSDSWAGLRPATEDGQPLLGQGPLQGLYLATGHYRNGILMTPATADIMAHLIEGKPSPWDITSFQPA</sequence>
<dbReference type="AlphaFoldDB" id="A0A1S7LE51"/>
<keyword evidence="3 5" id="KW-0560">Oxidoreductase</keyword>
<dbReference type="NCBIfam" id="TIGR02352">
    <property type="entry name" value="thiamin_ThiO"/>
    <property type="match status" value="1"/>
</dbReference>
<reference evidence="5" key="1">
    <citation type="submission" date="2015-04" db="EMBL/GenBank/DDBJ databases">
        <authorList>
            <person name="Syromyatnikov M.Y."/>
            <person name="Popov V.N."/>
        </authorList>
    </citation>
    <scope>NUCLEOTIDE SEQUENCE</scope>
    <source>
        <strain evidence="5">MO-1</strain>
    </source>
</reference>
<dbReference type="UniPathway" id="UPA00060"/>
<dbReference type="InterPro" id="IPR006076">
    <property type="entry name" value="FAD-dep_OxRdtase"/>
</dbReference>
<protein>
    <submittedName>
        <fullName evidence="5">Putative Glycine oxidase</fullName>
        <ecNumber evidence="5">1.4.3.19</ecNumber>
    </submittedName>
</protein>
<evidence type="ECO:0000256" key="2">
    <source>
        <dbReference type="ARBA" id="ARBA00022977"/>
    </source>
</evidence>
<dbReference type="EMBL" id="LO017727">
    <property type="protein sequence ID" value="CRH04693.1"/>
    <property type="molecule type" value="Genomic_DNA"/>
</dbReference>
<dbReference type="GO" id="GO:0009229">
    <property type="term" value="P:thiamine diphosphate biosynthetic process"/>
    <property type="evidence" value="ECO:0007669"/>
    <property type="project" value="UniProtKB-UniPathway"/>
</dbReference>
<feature type="domain" description="FAD dependent oxidoreductase" evidence="4">
    <location>
        <begin position="3"/>
        <end position="347"/>
    </location>
</feature>
<evidence type="ECO:0000259" key="4">
    <source>
        <dbReference type="Pfam" id="PF01266"/>
    </source>
</evidence>
<organism evidence="5">
    <name type="scientific">Magnetococcus massalia (strain MO-1)</name>
    <dbReference type="NCBI Taxonomy" id="451514"/>
    <lineage>
        <taxon>Bacteria</taxon>
        <taxon>Pseudomonadati</taxon>
        <taxon>Pseudomonadota</taxon>
        <taxon>Magnetococcia</taxon>
        <taxon>Magnetococcales</taxon>
        <taxon>Magnetococcaceae</taxon>
        <taxon>Magnetococcus</taxon>
    </lineage>
</organism>
<dbReference type="InterPro" id="IPR012727">
    <property type="entry name" value="Gly_oxidase_ThiO"/>
</dbReference>
<dbReference type="GO" id="GO:0005737">
    <property type="term" value="C:cytoplasm"/>
    <property type="evidence" value="ECO:0007669"/>
    <property type="project" value="TreeGrafter"/>
</dbReference>
<keyword evidence="2" id="KW-0784">Thiamine biosynthesis</keyword>
<dbReference type="Gene3D" id="3.30.9.10">
    <property type="entry name" value="D-Amino Acid Oxidase, subunit A, domain 2"/>
    <property type="match status" value="1"/>
</dbReference>
<evidence type="ECO:0000256" key="1">
    <source>
        <dbReference type="ARBA" id="ARBA00004948"/>
    </source>
</evidence>
<dbReference type="SUPFAM" id="SSF51905">
    <property type="entry name" value="FAD/NAD(P)-binding domain"/>
    <property type="match status" value="1"/>
</dbReference>
<proteinExistence type="predicted"/>
<dbReference type="GO" id="GO:0050660">
    <property type="term" value="F:flavin adenine dinucleotide binding"/>
    <property type="evidence" value="ECO:0007669"/>
    <property type="project" value="InterPro"/>
</dbReference>